<evidence type="ECO:0000259" key="2">
    <source>
        <dbReference type="Pfam" id="PF03781"/>
    </source>
</evidence>
<feature type="region of interest" description="Disordered" evidence="1">
    <location>
        <begin position="430"/>
        <end position="460"/>
    </location>
</feature>
<dbReference type="Pfam" id="PF03781">
    <property type="entry name" value="FGE-sulfatase"/>
    <property type="match status" value="1"/>
</dbReference>
<gene>
    <name evidence="3" type="ORF">SAMN05216184_1129</name>
</gene>
<dbReference type="Gene3D" id="3.90.1580.10">
    <property type="entry name" value="paralog of FGE (formylglycine-generating enzyme)"/>
    <property type="match status" value="1"/>
</dbReference>
<proteinExistence type="predicted"/>
<evidence type="ECO:0000256" key="1">
    <source>
        <dbReference type="SAM" id="MobiDB-lite"/>
    </source>
</evidence>
<dbReference type="InterPro" id="IPR051043">
    <property type="entry name" value="Sulfatase_Mod_Factor_Kinase"/>
</dbReference>
<dbReference type="PANTHER" id="PTHR23150:SF19">
    <property type="entry name" value="FORMYLGLYCINE-GENERATING ENZYME"/>
    <property type="match status" value="1"/>
</dbReference>
<dbReference type="OrthoDB" id="9768004at2"/>
<keyword evidence="4" id="KW-1185">Reference proteome</keyword>
<sequence length="717" mass="79013">MYTFDPLVPRPIDLPTEVPLGGLTPEQSTALDEAKIFVGPPDPADRPAWREALHRWREDARERHGYRGAAYERPGAQWAARCHTVAQVWLWDELLYSFEKHRFRPERLLADARERFGGLDAVVLWHAYPVIGIDDRNQWDYYRDVPGIVELVRELHDAGLHVFVDYNPWDTGTRRGADDVTELADVVSWLGADGVFLDTLKKAEPELVARLEEARPGIVLEGESKLAVERIEDHSSSWAQFFADSPVPGVLRAHWYERRHMQHHVRRWHRDHSEELQSAWLNGVAVMVWEVVFGVWVGWTPRDAATVARMVAVQRAAGDLLLEGGWTPLTELTPAAEAVGVHASRWEHEGLTLWTLVNRGEEDWTGPVLPDGTVTGGRLLTLTGDDGAGEVVVPGRGIAALLHVADGVAEPAWLAPLQEELARRPHVRDARFQHRKAHRLSAATPAPNGAPSLPADSRISPADSALVTDSALTAESAPTGAVQPPAATPSPADSGVVTDGAPAPAVVVPAGEHVLTVRHRARETGMYQGAPYVDEWKPLPPRLHDARTLQREVVLEAPVAVAVHEVTNEEFAAFLDATGYAPAVGHRFLAHWLEGRPAPGTEEEPVTFVDLADARAYCAWRGGRLPTEDEWQLAGQTGELHRGTPAVWSWTESEHSDGRTRFVMLKGGSDYRADGSDWYVEGGVHAPDHSLKYLLPGLGLARSATIGFRCAWDGVAR</sequence>
<dbReference type="RefSeq" id="WP_110853218.1">
    <property type="nucleotide sequence ID" value="NZ_QKLZ01000012.1"/>
</dbReference>
<reference evidence="3 4" key="1">
    <citation type="submission" date="2016-10" db="EMBL/GenBank/DDBJ databases">
        <authorList>
            <person name="Cai Z."/>
        </authorList>
    </citation>
    <scope>NUCLEOTIDE SEQUENCE [LARGE SCALE GENOMIC DNA]</scope>
    <source>
        <strain evidence="3 4">CGMCC 1.10826</strain>
    </source>
</reference>
<organism evidence="3 4">
    <name type="scientific">Georgenia satyanarayanai</name>
    <dbReference type="NCBI Taxonomy" id="860221"/>
    <lineage>
        <taxon>Bacteria</taxon>
        <taxon>Bacillati</taxon>
        <taxon>Actinomycetota</taxon>
        <taxon>Actinomycetes</taxon>
        <taxon>Micrococcales</taxon>
        <taxon>Bogoriellaceae</taxon>
        <taxon>Georgenia</taxon>
    </lineage>
</organism>
<evidence type="ECO:0000313" key="3">
    <source>
        <dbReference type="EMBL" id="SSA45150.1"/>
    </source>
</evidence>
<dbReference type="Proteomes" id="UP000250222">
    <property type="component" value="Unassembled WGS sequence"/>
</dbReference>
<dbReference type="GO" id="GO:0120147">
    <property type="term" value="F:formylglycine-generating oxidase activity"/>
    <property type="evidence" value="ECO:0007669"/>
    <property type="project" value="TreeGrafter"/>
</dbReference>
<dbReference type="InterPro" id="IPR005532">
    <property type="entry name" value="SUMF_dom"/>
</dbReference>
<dbReference type="PANTHER" id="PTHR23150">
    <property type="entry name" value="SULFATASE MODIFYING FACTOR 1, 2"/>
    <property type="match status" value="1"/>
</dbReference>
<accession>A0A2Y9ALE9</accession>
<dbReference type="EMBL" id="UETB01000012">
    <property type="protein sequence ID" value="SSA45150.1"/>
    <property type="molecule type" value="Genomic_DNA"/>
</dbReference>
<feature type="domain" description="Sulfatase-modifying factor enzyme-like" evidence="2">
    <location>
        <begin position="549"/>
        <end position="640"/>
    </location>
</feature>
<dbReference type="SUPFAM" id="SSF56436">
    <property type="entry name" value="C-type lectin-like"/>
    <property type="match status" value="1"/>
</dbReference>
<evidence type="ECO:0000313" key="4">
    <source>
        <dbReference type="Proteomes" id="UP000250222"/>
    </source>
</evidence>
<dbReference type="AlphaFoldDB" id="A0A2Y9ALE9"/>
<dbReference type="InterPro" id="IPR016187">
    <property type="entry name" value="CTDL_fold"/>
</dbReference>
<name>A0A2Y9ALE9_9MICO</name>
<protein>
    <submittedName>
        <fullName evidence="3">Sulfatase-modifying factor enzyme 1</fullName>
    </submittedName>
</protein>
<dbReference type="InterPro" id="IPR042095">
    <property type="entry name" value="SUMF_sf"/>
</dbReference>
<feature type="region of interest" description="Disordered" evidence="1">
    <location>
        <begin position="473"/>
        <end position="500"/>
    </location>
</feature>